<dbReference type="Proteomes" id="UP000320674">
    <property type="component" value="Unassembled WGS sequence"/>
</dbReference>
<sequence length="72" mass="8003">MQKLLKQLEKSNPTATEDEKIAYVNDETTPGFKRRVVGALQAGSEAVIEEFLDNPYVNVGKAVVKGWIKPEL</sequence>
<proteinExistence type="predicted"/>
<dbReference type="AlphaFoldDB" id="A0A552HKM9"/>
<organism evidence="1 2">
    <name type="scientific">Microcystis viridis Mv_BB_P_19951000_S68D</name>
    <dbReference type="NCBI Taxonomy" id="2486270"/>
    <lineage>
        <taxon>Bacteria</taxon>
        <taxon>Bacillati</taxon>
        <taxon>Cyanobacteriota</taxon>
        <taxon>Cyanophyceae</taxon>
        <taxon>Oscillatoriophycideae</taxon>
        <taxon>Chroococcales</taxon>
        <taxon>Microcystaceae</taxon>
        <taxon>Microcystis</taxon>
    </lineage>
</organism>
<reference evidence="1 2" key="1">
    <citation type="submission" date="2019-01" db="EMBL/GenBank/DDBJ databases">
        <title>Coherence of Microcystis species and biogeography revealed through population genomics.</title>
        <authorList>
            <person name="Perez-Carrascal O.M."/>
            <person name="Terrat Y."/>
            <person name="Giani A."/>
            <person name="Fortin N."/>
            <person name="Tromas N."/>
            <person name="Shapiro B.J."/>
        </authorList>
    </citation>
    <scope>NUCLEOTIDE SEQUENCE [LARGE SCALE GENOMIC DNA]</scope>
    <source>
        <strain evidence="1">Mv_BB_P_19951000_S68D</strain>
    </source>
</reference>
<accession>A0A552HKM9</accession>
<comment type="caution">
    <text evidence="1">The sequence shown here is derived from an EMBL/GenBank/DDBJ whole genome shotgun (WGS) entry which is preliminary data.</text>
</comment>
<dbReference type="EMBL" id="SFAZ01000210">
    <property type="protein sequence ID" value="TRU71752.1"/>
    <property type="molecule type" value="Genomic_DNA"/>
</dbReference>
<gene>
    <name evidence="1" type="ORF">EWV77_14725</name>
</gene>
<protein>
    <submittedName>
        <fullName evidence="1">Uncharacterized protein</fullName>
    </submittedName>
</protein>
<evidence type="ECO:0000313" key="2">
    <source>
        <dbReference type="Proteomes" id="UP000320674"/>
    </source>
</evidence>
<evidence type="ECO:0000313" key="1">
    <source>
        <dbReference type="EMBL" id="TRU71752.1"/>
    </source>
</evidence>
<name>A0A552HKM9_MICVR</name>